<dbReference type="GO" id="GO:0050568">
    <property type="term" value="F:protein-glutamine glutaminase activity"/>
    <property type="evidence" value="ECO:0007669"/>
    <property type="project" value="UniProtKB-UniRule"/>
</dbReference>
<comment type="function">
    <text evidence="3">Probably deamidates glutamine residues to glutamate on methyl-accepting chemotaxis receptors (MCPs), playing an important role in chemotaxis.</text>
</comment>
<dbReference type="InterPro" id="IPR038592">
    <property type="entry name" value="CheD-like_sf"/>
</dbReference>
<dbReference type="AlphaFoldDB" id="A0A4Q9H540"/>
<evidence type="ECO:0000256" key="3">
    <source>
        <dbReference type="HAMAP-Rule" id="MF_01440"/>
    </source>
</evidence>
<keyword evidence="6" id="KW-1185">Reference proteome</keyword>
<feature type="compositionally biased region" description="Polar residues" evidence="4">
    <location>
        <begin position="25"/>
        <end position="38"/>
    </location>
</feature>
<comment type="caution">
    <text evidence="5">The sequence shown here is derived from an EMBL/GenBank/DDBJ whole genome shotgun (WGS) entry which is preliminary data.</text>
</comment>
<name>A0A4Q9H540_9BURK</name>
<protein>
    <recommendedName>
        <fullName evidence="3">Probable chemoreceptor glutamine deamidase CheD</fullName>
        <ecNumber evidence="3">3.5.1.44</ecNumber>
    </recommendedName>
</protein>
<evidence type="ECO:0000313" key="5">
    <source>
        <dbReference type="EMBL" id="TBO32824.1"/>
    </source>
</evidence>
<dbReference type="Pfam" id="PF03975">
    <property type="entry name" value="CheD"/>
    <property type="match status" value="1"/>
</dbReference>
<dbReference type="CDD" id="cd16352">
    <property type="entry name" value="CheD"/>
    <property type="match status" value="1"/>
</dbReference>
<sequence length="203" mass="21621">MSSSPWCPPSTGSLEQPVTRRRQPSDSGQGTRARSFETTGMVDEGLNGQASVFLRPGDWFFGAGPHKVSTMLGSCVSVVMWSPRLSLGAMCHCLLPTRPLPRAVPAMSAGHYVDEALDWMAQHFHAHHCPMRSLDIALVGGATAHDSSIGASNVRKAQAWLDAHGVNPMQMDVGGRVVRRLSFGLADGALNIAHGGRLGPSEV</sequence>
<feature type="region of interest" description="Disordered" evidence="4">
    <location>
        <begin position="1"/>
        <end position="39"/>
    </location>
</feature>
<dbReference type="Proteomes" id="UP000292120">
    <property type="component" value="Unassembled WGS sequence"/>
</dbReference>
<dbReference type="SUPFAM" id="SSF64438">
    <property type="entry name" value="CNF1/YfiH-like putative cysteine hydrolases"/>
    <property type="match status" value="1"/>
</dbReference>
<keyword evidence="2 3" id="KW-0378">Hydrolase</keyword>
<dbReference type="EC" id="3.5.1.44" evidence="3"/>
<dbReference type="OrthoDB" id="9807202at2"/>
<feature type="compositionally biased region" description="Polar residues" evidence="4">
    <location>
        <begin position="1"/>
        <end position="16"/>
    </location>
</feature>
<proteinExistence type="inferred from homology"/>
<gene>
    <name evidence="3" type="primary">cheD</name>
    <name evidence="5" type="ORF">EYS42_06540</name>
</gene>
<evidence type="ECO:0000313" key="6">
    <source>
        <dbReference type="Proteomes" id="UP000292120"/>
    </source>
</evidence>
<dbReference type="EMBL" id="SIXI01000002">
    <property type="protein sequence ID" value="TBO32824.1"/>
    <property type="molecule type" value="Genomic_DNA"/>
</dbReference>
<dbReference type="InterPro" id="IPR005659">
    <property type="entry name" value="Chemorcpt_Glu_NH3ase_CheD"/>
</dbReference>
<evidence type="ECO:0000256" key="1">
    <source>
        <dbReference type="ARBA" id="ARBA00022500"/>
    </source>
</evidence>
<accession>A0A4Q9H540</accession>
<dbReference type="Gene3D" id="3.30.1330.200">
    <property type="match status" value="1"/>
</dbReference>
<dbReference type="GO" id="GO:0006935">
    <property type="term" value="P:chemotaxis"/>
    <property type="evidence" value="ECO:0007669"/>
    <property type="project" value="UniProtKB-UniRule"/>
</dbReference>
<evidence type="ECO:0000256" key="4">
    <source>
        <dbReference type="SAM" id="MobiDB-lite"/>
    </source>
</evidence>
<organism evidence="5 6">
    <name type="scientific">Aquabacterium lacunae</name>
    <dbReference type="NCBI Taxonomy" id="2528630"/>
    <lineage>
        <taxon>Bacteria</taxon>
        <taxon>Pseudomonadati</taxon>
        <taxon>Pseudomonadota</taxon>
        <taxon>Betaproteobacteria</taxon>
        <taxon>Burkholderiales</taxon>
        <taxon>Aquabacterium</taxon>
    </lineage>
</organism>
<dbReference type="HAMAP" id="MF_01440">
    <property type="entry name" value="CheD"/>
    <property type="match status" value="1"/>
</dbReference>
<keyword evidence="1 3" id="KW-0145">Chemotaxis</keyword>
<comment type="similarity">
    <text evidence="3">Belongs to the CheD family.</text>
</comment>
<evidence type="ECO:0000256" key="2">
    <source>
        <dbReference type="ARBA" id="ARBA00022801"/>
    </source>
</evidence>
<dbReference type="InterPro" id="IPR011324">
    <property type="entry name" value="Cytotoxic_necrot_fac-like_cat"/>
</dbReference>
<dbReference type="PANTHER" id="PTHR35147">
    <property type="entry name" value="CHEMORECEPTOR GLUTAMINE DEAMIDASE CHED-RELATED"/>
    <property type="match status" value="1"/>
</dbReference>
<reference evidence="5 6" key="1">
    <citation type="submission" date="2019-02" db="EMBL/GenBank/DDBJ databases">
        <title>Aquabacterium sp. strain KMB7.</title>
        <authorList>
            <person name="Chen W.-M."/>
        </authorList>
    </citation>
    <scope>NUCLEOTIDE SEQUENCE [LARGE SCALE GENOMIC DNA]</scope>
    <source>
        <strain evidence="5 6">KMB7</strain>
    </source>
</reference>
<comment type="catalytic activity">
    <reaction evidence="3">
        <text>L-glutaminyl-[protein] + H2O = L-glutamyl-[protein] + NH4(+)</text>
        <dbReference type="Rhea" id="RHEA:16441"/>
        <dbReference type="Rhea" id="RHEA-COMP:10207"/>
        <dbReference type="Rhea" id="RHEA-COMP:10208"/>
        <dbReference type="ChEBI" id="CHEBI:15377"/>
        <dbReference type="ChEBI" id="CHEBI:28938"/>
        <dbReference type="ChEBI" id="CHEBI:29973"/>
        <dbReference type="ChEBI" id="CHEBI:30011"/>
        <dbReference type="EC" id="3.5.1.44"/>
    </reaction>
</comment>
<dbReference type="PANTHER" id="PTHR35147:SF1">
    <property type="entry name" value="CHEMORECEPTOR GLUTAMINE DEAMIDASE CHED-RELATED"/>
    <property type="match status" value="1"/>
</dbReference>